<dbReference type="InterPro" id="IPR009554">
    <property type="entry name" value="Phageshock_PspB"/>
</dbReference>
<keyword evidence="3" id="KW-1185">Reference proteome</keyword>
<gene>
    <name evidence="2" type="primary">pspB</name>
    <name evidence="2" type="ORF">ACFOHL_01870</name>
</gene>
<dbReference type="RefSeq" id="WP_376918496.1">
    <property type="nucleotide sequence ID" value="NZ_JBHRSW010000004.1"/>
</dbReference>
<keyword evidence="1" id="KW-0812">Transmembrane</keyword>
<protein>
    <submittedName>
        <fullName evidence="2">Envelope stress response membrane protein PspB</fullName>
    </submittedName>
</protein>
<name>A0ABV7FJ96_9ALTE</name>
<dbReference type="NCBIfam" id="NF006993">
    <property type="entry name" value="PRK09458.1"/>
    <property type="match status" value="1"/>
</dbReference>
<feature type="transmembrane region" description="Helical" evidence="1">
    <location>
        <begin position="6"/>
        <end position="27"/>
    </location>
</feature>
<keyword evidence="1" id="KW-0472">Membrane</keyword>
<proteinExistence type="predicted"/>
<dbReference type="Proteomes" id="UP001595478">
    <property type="component" value="Unassembled WGS sequence"/>
</dbReference>
<keyword evidence="1" id="KW-1133">Transmembrane helix</keyword>
<dbReference type="NCBIfam" id="TIGR02976">
    <property type="entry name" value="phageshock_pspB"/>
    <property type="match status" value="1"/>
</dbReference>
<dbReference type="EMBL" id="JBHRSW010000004">
    <property type="protein sequence ID" value="MFC3120359.1"/>
    <property type="molecule type" value="Genomic_DNA"/>
</dbReference>
<dbReference type="Pfam" id="PF06667">
    <property type="entry name" value="PspB"/>
    <property type="match status" value="1"/>
</dbReference>
<sequence length="79" mass="9402">MDELIVIFMGVPFIIFMIFVAPLWLFFHYRSKRALSEGLSEQERQILDNLIQREEQMSDRIKTLEAILDAESPSWRDRA</sequence>
<organism evidence="2 3">
    <name type="scientific">Agaribacter flavus</name>
    <dbReference type="NCBI Taxonomy" id="1902781"/>
    <lineage>
        <taxon>Bacteria</taxon>
        <taxon>Pseudomonadati</taxon>
        <taxon>Pseudomonadota</taxon>
        <taxon>Gammaproteobacteria</taxon>
        <taxon>Alteromonadales</taxon>
        <taxon>Alteromonadaceae</taxon>
        <taxon>Agaribacter</taxon>
    </lineage>
</organism>
<evidence type="ECO:0000313" key="3">
    <source>
        <dbReference type="Proteomes" id="UP001595478"/>
    </source>
</evidence>
<evidence type="ECO:0000256" key="1">
    <source>
        <dbReference type="SAM" id="Phobius"/>
    </source>
</evidence>
<comment type="caution">
    <text evidence="2">The sequence shown here is derived from an EMBL/GenBank/DDBJ whole genome shotgun (WGS) entry which is preliminary data.</text>
</comment>
<evidence type="ECO:0000313" key="2">
    <source>
        <dbReference type="EMBL" id="MFC3120359.1"/>
    </source>
</evidence>
<reference evidence="3" key="1">
    <citation type="journal article" date="2019" name="Int. J. Syst. Evol. Microbiol.">
        <title>The Global Catalogue of Microorganisms (GCM) 10K type strain sequencing project: providing services to taxonomists for standard genome sequencing and annotation.</title>
        <authorList>
            <consortium name="The Broad Institute Genomics Platform"/>
            <consortium name="The Broad Institute Genome Sequencing Center for Infectious Disease"/>
            <person name="Wu L."/>
            <person name="Ma J."/>
        </authorList>
    </citation>
    <scope>NUCLEOTIDE SEQUENCE [LARGE SCALE GENOMIC DNA]</scope>
    <source>
        <strain evidence="3">KCTC 52473</strain>
    </source>
</reference>
<accession>A0ABV7FJ96</accession>